<dbReference type="RefSeq" id="WP_110017318.1">
    <property type="nucleotide sequence ID" value="NZ_QGTJ01000002.1"/>
</dbReference>
<keyword evidence="3" id="KW-1185">Reference proteome</keyword>
<reference evidence="2 3" key="1">
    <citation type="submission" date="2018-05" db="EMBL/GenBank/DDBJ databases">
        <title>Genomic Encyclopedia of Type Strains, Phase IV (KMG-IV): sequencing the most valuable type-strain genomes for metagenomic binning, comparative biology and taxonomic classification.</title>
        <authorList>
            <person name="Goeker M."/>
        </authorList>
    </citation>
    <scope>NUCLEOTIDE SEQUENCE [LARGE SCALE GENOMIC DNA]</scope>
    <source>
        <strain evidence="2 3">DSM 23606</strain>
    </source>
</reference>
<dbReference type="PROSITE" id="PS51257">
    <property type="entry name" value="PROKAR_LIPOPROTEIN"/>
    <property type="match status" value="1"/>
</dbReference>
<feature type="signal peptide" evidence="1">
    <location>
        <begin position="1"/>
        <end position="28"/>
    </location>
</feature>
<proteinExistence type="predicted"/>
<gene>
    <name evidence="2" type="ORF">C7443_102333</name>
</gene>
<accession>A0A317MZ20</accession>
<evidence type="ECO:0000256" key="1">
    <source>
        <dbReference type="SAM" id="SignalP"/>
    </source>
</evidence>
<dbReference type="AlphaFoldDB" id="A0A317MZ20"/>
<evidence type="ECO:0008006" key="4">
    <source>
        <dbReference type="Google" id="ProtNLM"/>
    </source>
</evidence>
<evidence type="ECO:0000313" key="2">
    <source>
        <dbReference type="EMBL" id="PWV64681.1"/>
    </source>
</evidence>
<dbReference type="Proteomes" id="UP000246569">
    <property type="component" value="Unassembled WGS sequence"/>
</dbReference>
<comment type="caution">
    <text evidence="2">The sequence shown here is derived from an EMBL/GenBank/DDBJ whole genome shotgun (WGS) entry which is preliminary data.</text>
</comment>
<organism evidence="2 3">
    <name type="scientific">Plasticicumulans acidivorans</name>
    <dbReference type="NCBI Taxonomy" id="886464"/>
    <lineage>
        <taxon>Bacteria</taxon>
        <taxon>Pseudomonadati</taxon>
        <taxon>Pseudomonadota</taxon>
        <taxon>Gammaproteobacteria</taxon>
        <taxon>Candidatus Competibacteraceae</taxon>
        <taxon>Plasticicumulans</taxon>
    </lineage>
</organism>
<sequence length="140" mass="14348">MSRVITKSVAAAALCVTLSACGSFFSDAQSRHETPTLPPGTPNPIALAKLDGLWTGTGKADGLTVRIARAGSSTPRALYGFRGEQPIEPQCSAADATLNCTLPAGLTTTYTANADGSVDFTAKGPNPGDELIAAKLQRAQ</sequence>
<evidence type="ECO:0000313" key="3">
    <source>
        <dbReference type="Proteomes" id="UP000246569"/>
    </source>
</evidence>
<feature type="chain" id="PRO_5016397322" description="Protease inhibitor Inh" evidence="1">
    <location>
        <begin position="29"/>
        <end position="140"/>
    </location>
</feature>
<dbReference type="OrthoDB" id="9910146at2"/>
<name>A0A317MZ20_9GAMM</name>
<keyword evidence="1" id="KW-0732">Signal</keyword>
<dbReference type="EMBL" id="QGTJ01000002">
    <property type="protein sequence ID" value="PWV64681.1"/>
    <property type="molecule type" value="Genomic_DNA"/>
</dbReference>
<protein>
    <recommendedName>
        <fullName evidence="4">Protease inhibitor Inh</fullName>
    </recommendedName>
</protein>